<proteinExistence type="predicted"/>
<dbReference type="EMBL" id="BOMB01000015">
    <property type="protein sequence ID" value="GID11915.1"/>
    <property type="molecule type" value="Genomic_DNA"/>
</dbReference>
<dbReference type="AlphaFoldDB" id="A0A8J3NCH7"/>
<sequence length="141" mass="14405">MAGAVVRAVLGVCGACALVGGAVLLWMIWLYFGENRYAPELEIGQFGIVALMLGAGLYVAGALQIPVVGRVLVGLMVAGAASVVLVLFAAAVSLVGDPGGERGTLNDCAAGFLCVPAGAYLVWRAVAGRWPATRRSTGPRF</sequence>
<evidence type="ECO:0000256" key="1">
    <source>
        <dbReference type="SAM" id="Phobius"/>
    </source>
</evidence>
<accession>A0A8J3NCH7</accession>
<organism evidence="2 3">
    <name type="scientific">Actinocatenispora rupis</name>
    <dbReference type="NCBI Taxonomy" id="519421"/>
    <lineage>
        <taxon>Bacteria</taxon>
        <taxon>Bacillati</taxon>
        <taxon>Actinomycetota</taxon>
        <taxon>Actinomycetes</taxon>
        <taxon>Micromonosporales</taxon>
        <taxon>Micromonosporaceae</taxon>
        <taxon>Actinocatenispora</taxon>
    </lineage>
</organism>
<keyword evidence="1" id="KW-1133">Transmembrane helix</keyword>
<comment type="caution">
    <text evidence="2">The sequence shown here is derived from an EMBL/GenBank/DDBJ whole genome shotgun (WGS) entry which is preliminary data.</text>
</comment>
<keyword evidence="3" id="KW-1185">Reference proteome</keyword>
<feature type="transmembrane region" description="Helical" evidence="1">
    <location>
        <begin position="43"/>
        <end position="65"/>
    </location>
</feature>
<feature type="transmembrane region" description="Helical" evidence="1">
    <location>
        <begin position="6"/>
        <end position="31"/>
    </location>
</feature>
<evidence type="ECO:0000313" key="3">
    <source>
        <dbReference type="Proteomes" id="UP000612808"/>
    </source>
</evidence>
<feature type="transmembrane region" description="Helical" evidence="1">
    <location>
        <begin position="71"/>
        <end position="96"/>
    </location>
</feature>
<dbReference type="Proteomes" id="UP000612808">
    <property type="component" value="Unassembled WGS sequence"/>
</dbReference>
<reference evidence="2" key="1">
    <citation type="submission" date="2021-01" db="EMBL/GenBank/DDBJ databases">
        <title>Whole genome shotgun sequence of Actinocatenispora rupis NBRC 107355.</title>
        <authorList>
            <person name="Komaki H."/>
            <person name="Tamura T."/>
        </authorList>
    </citation>
    <scope>NUCLEOTIDE SEQUENCE</scope>
    <source>
        <strain evidence="2">NBRC 107355</strain>
    </source>
</reference>
<protein>
    <submittedName>
        <fullName evidence="2">Uncharacterized protein</fullName>
    </submittedName>
</protein>
<dbReference type="RefSeq" id="WP_203657904.1">
    <property type="nucleotide sequence ID" value="NZ_BAAAZM010000005.1"/>
</dbReference>
<evidence type="ECO:0000313" key="2">
    <source>
        <dbReference type="EMBL" id="GID11915.1"/>
    </source>
</evidence>
<keyword evidence="1" id="KW-0812">Transmembrane</keyword>
<keyword evidence="1" id="KW-0472">Membrane</keyword>
<gene>
    <name evidence="2" type="ORF">Aru02nite_28040</name>
</gene>
<name>A0A8J3NCH7_9ACTN</name>
<feature type="transmembrane region" description="Helical" evidence="1">
    <location>
        <begin position="108"/>
        <end position="126"/>
    </location>
</feature>